<feature type="transmembrane region" description="Helical" evidence="1">
    <location>
        <begin position="32"/>
        <end position="54"/>
    </location>
</feature>
<sequence length="94" mass="10520">MVSYMYINSLFVLLVLMCLFCFIRKLSLLSSLILLEVITFTMLLFYYAPLLFLFNSSSYFVTLFCFAASGAASGLSLLITVSRLNGSDMIKGLL</sequence>
<accession>A0A0U1V686</accession>
<keyword evidence="1" id="KW-0812">Transmembrane</keyword>
<geneLocation type="mitochondrion" evidence="2"/>
<evidence type="ECO:0000313" key="2">
    <source>
        <dbReference type="EMBL" id="AIN75492.1"/>
    </source>
</evidence>
<reference evidence="2" key="1">
    <citation type="journal article" date="2014" name="Mitochondrial DNA">
        <title>The complete mitochondrial genome of Chinese land snail Mastigeulota kiangsinensis (Gastropoda: Pulmonata: Bradybaenidae).</title>
        <authorList>
            <person name="Deng P.J."/>
            <person name="Wang W.M."/>
            <person name="Huang X.C."/>
            <person name="Wu X.P."/>
            <person name="Xie G.L."/>
            <person name="Ouyang S."/>
        </authorList>
    </citation>
    <scope>NUCLEOTIDE SEQUENCE</scope>
</reference>
<dbReference type="EMBL" id="KM083123">
    <property type="protein sequence ID" value="AIN75492.1"/>
    <property type="molecule type" value="Genomic_DNA"/>
</dbReference>
<name>A0A0U1V686_MASKI</name>
<keyword evidence="2" id="KW-0496">Mitochondrion</keyword>
<gene>
    <name evidence="2" type="primary">nad4l</name>
</gene>
<evidence type="ECO:0000256" key="1">
    <source>
        <dbReference type="SAM" id="Phobius"/>
    </source>
</evidence>
<feature type="transmembrane region" description="Helical" evidence="1">
    <location>
        <begin position="6"/>
        <end position="23"/>
    </location>
</feature>
<dbReference type="AlphaFoldDB" id="A0A0U1V686"/>
<organism evidence="2">
    <name type="scientific">Mastigeulota kiangsinensis</name>
    <name type="common">Chinese land snail</name>
    <dbReference type="NCBI Taxonomy" id="1544384"/>
    <lineage>
        <taxon>Eukaryota</taxon>
        <taxon>Metazoa</taxon>
        <taxon>Spiralia</taxon>
        <taxon>Lophotrochozoa</taxon>
        <taxon>Mollusca</taxon>
        <taxon>Gastropoda</taxon>
        <taxon>Heterobranchia</taxon>
        <taxon>Euthyneura</taxon>
        <taxon>Panpulmonata</taxon>
        <taxon>Eupulmonata</taxon>
        <taxon>Stylommatophora</taxon>
        <taxon>Helicina</taxon>
        <taxon>Camaenoidea</taxon>
        <taxon>Camaenidae</taxon>
        <taxon>Mastigeulota</taxon>
    </lineage>
</organism>
<dbReference type="Gene3D" id="1.10.287.3510">
    <property type="match status" value="1"/>
</dbReference>
<keyword evidence="1" id="KW-1133">Transmembrane helix</keyword>
<keyword evidence="1" id="KW-0472">Membrane</keyword>
<protein>
    <submittedName>
        <fullName evidence="2">NADH dehydrogenase subunit 4L</fullName>
    </submittedName>
</protein>
<proteinExistence type="predicted"/>
<feature type="transmembrane region" description="Helical" evidence="1">
    <location>
        <begin position="60"/>
        <end position="81"/>
    </location>
</feature>